<gene>
    <name evidence="1" type="ORF">PG994_001407</name>
</gene>
<organism evidence="1 2">
    <name type="scientific">Apiospora phragmitis</name>
    <dbReference type="NCBI Taxonomy" id="2905665"/>
    <lineage>
        <taxon>Eukaryota</taxon>
        <taxon>Fungi</taxon>
        <taxon>Dikarya</taxon>
        <taxon>Ascomycota</taxon>
        <taxon>Pezizomycotina</taxon>
        <taxon>Sordariomycetes</taxon>
        <taxon>Xylariomycetidae</taxon>
        <taxon>Amphisphaeriales</taxon>
        <taxon>Apiosporaceae</taxon>
        <taxon>Apiospora</taxon>
    </lineage>
</organism>
<evidence type="ECO:0000313" key="2">
    <source>
        <dbReference type="Proteomes" id="UP001480595"/>
    </source>
</evidence>
<accession>A0ABR1WTE3</accession>
<keyword evidence="2" id="KW-1185">Reference proteome</keyword>
<reference evidence="1 2" key="1">
    <citation type="submission" date="2023-01" db="EMBL/GenBank/DDBJ databases">
        <title>Analysis of 21 Apiospora genomes using comparative genomics revels a genus with tremendous synthesis potential of carbohydrate active enzymes and secondary metabolites.</title>
        <authorList>
            <person name="Sorensen T."/>
        </authorList>
    </citation>
    <scope>NUCLEOTIDE SEQUENCE [LARGE SCALE GENOMIC DNA]</scope>
    <source>
        <strain evidence="1 2">CBS 135458</strain>
    </source>
</reference>
<dbReference type="GeneID" id="92085879"/>
<protein>
    <submittedName>
        <fullName evidence="1">Uncharacterized protein</fullName>
    </submittedName>
</protein>
<dbReference type="RefSeq" id="XP_066720957.1">
    <property type="nucleotide sequence ID" value="XM_066852816.1"/>
</dbReference>
<dbReference type="EMBL" id="JAQQWL010000002">
    <property type="protein sequence ID" value="KAK8086433.1"/>
    <property type="molecule type" value="Genomic_DNA"/>
</dbReference>
<dbReference type="Proteomes" id="UP001480595">
    <property type="component" value="Unassembled WGS sequence"/>
</dbReference>
<name>A0ABR1WTE3_9PEZI</name>
<comment type="caution">
    <text evidence="1">The sequence shown here is derived from an EMBL/GenBank/DDBJ whole genome shotgun (WGS) entry which is preliminary data.</text>
</comment>
<sequence>MLLTFKSATQWTLAVKIQATPPISTIKNGGHDIAISPVVKHSPEASRWHRATRRPWMCDGLALGPANASGSRYHGANFV</sequence>
<evidence type="ECO:0000313" key="1">
    <source>
        <dbReference type="EMBL" id="KAK8086433.1"/>
    </source>
</evidence>
<proteinExistence type="predicted"/>